<reference evidence="1" key="2">
    <citation type="submission" date="2014-05" db="EMBL/GenBank/DDBJ databases">
        <title>The genome and life-stage specific transcriptomes of Globodera pallida elucidate key aspects of plant parasitism by a cyst nematode.</title>
        <authorList>
            <person name="Cotton J.A."/>
            <person name="Lilley C.J."/>
            <person name="Jones L.M."/>
            <person name="Kikuchi T."/>
            <person name="Reid A.J."/>
            <person name="Thorpe P."/>
            <person name="Tsai I.J."/>
            <person name="Beasley H."/>
            <person name="Blok V."/>
            <person name="Cock P.J.A."/>
            <person name="Van den Akker S.E."/>
            <person name="Holroyd N."/>
            <person name="Hunt M."/>
            <person name="Mantelin S."/>
            <person name="Naghra H."/>
            <person name="Pain A."/>
            <person name="Palomares-Rius J.E."/>
            <person name="Zarowiecki M."/>
            <person name="Berriman M."/>
            <person name="Jones J.T."/>
            <person name="Urwin P.E."/>
        </authorList>
    </citation>
    <scope>NUCLEOTIDE SEQUENCE [LARGE SCALE GENOMIC DNA]</scope>
    <source>
        <strain evidence="1">Lindley</strain>
    </source>
</reference>
<accession>A0A183CKK8</accession>
<reference evidence="1" key="1">
    <citation type="submission" date="2013-12" db="EMBL/GenBank/DDBJ databases">
        <authorList>
            <person name="Aslett M."/>
        </authorList>
    </citation>
    <scope>NUCLEOTIDE SEQUENCE [LARGE SCALE GENOMIC DNA]</scope>
    <source>
        <strain evidence="1">Lindley</strain>
    </source>
</reference>
<dbReference type="WBParaSite" id="GPLIN_001341400">
    <property type="protein sequence ID" value="GPLIN_001341400"/>
    <property type="gene ID" value="GPLIN_001341400"/>
</dbReference>
<organism evidence="1 2">
    <name type="scientific">Globodera pallida</name>
    <name type="common">Potato cyst nematode worm</name>
    <name type="synonym">Heterodera pallida</name>
    <dbReference type="NCBI Taxonomy" id="36090"/>
    <lineage>
        <taxon>Eukaryota</taxon>
        <taxon>Metazoa</taxon>
        <taxon>Ecdysozoa</taxon>
        <taxon>Nematoda</taxon>
        <taxon>Chromadorea</taxon>
        <taxon>Rhabditida</taxon>
        <taxon>Tylenchina</taxon>
        <taxon>Tylenchomorpha</taxon>
        <taxon>Tylenchoidea</taxon>
        <taxon>Heteroderidae</taxon>
        <taxon>Heteroderinae</taxon>
        <taxon>Globodera</taxon>
    </lineage>
</organism>
<evidence type="ECO:0000313" key="1">
    <source>
        <dbReference type="Proteomes" id="UP000050741"/>
    </source>
</evidence>
<reference evidence="2" key="3">
    <citation type="submission" date="2016-06" db="UniProtKB">
        <authorList>
            <consortium name="WormBaseParasite"/>
        </authorList>
    </citation>
    <scope>IDENTIFICATION</scope>
</reference>
<protein>
    <submittedName>
        <fullName evidence="2">Secreted protein</fullName>
    </submittedName>
</protein>
<keyword evidence="1" id="KW-1185">Reference proteome</keyword>
<sequence>MDRILFRTLSLLVTTHSYAYSQLLPSAINLGSVSLQRAPFTGDLRLGVGQGANIFGFGGERQIGLNFGPGRFGTQIDNGLFLGGQRFGVDSHLGYQQGRGIDLGSILNFQNMDLYRKLIMDTRNYCLGDSFQLKTAKKIFRLAWAVVGKTKKIKRNLETPDQTFLLRKMSKLLGGKSNGTVPALKCTGTEVWALKCAALKCGH</sequence>
<evidence type="ECO:0000313" key="2">
    <source>
        <dbReference type="WBParaSite" id="GPLIN_001341400"/>
    </source>
</evidence>
<dbReference type="Proteomes" id="UP000050741">
    <property type="component" value="Unassembled WGS sequence"/>
</dbReference>
<proteinExistence type="predicted"/>
<name>A0A183CKK8_GLOPA</name>
<dbReference type="AlphaFoldDB" id="A0A183CKK8"/>